<feature type="compositionally biased region" description="Low complexity" evidence="6">
    <location>
        <begin position="161"/>
        <end position="171"/>
    </location>
</feature>
<dbReference type="OrthoDB" id="10253098at2759"/>
<feature type="compositionally biased region" description="Basic and acidic residues" evidence="6">
    <location>
        <begin position="482"/>
        <end position="503"/>
    </location>
</feature>
<comment type="catalytic activity">
    <reaction evidence="5">
        <text>L-lysyl-[protein] + acetyl-CoA = N(6)-acetyl-L-lysyl-[protein] + CoA + H(+)</text>
        <dbReference type="Rhea" id="RHEA:45948"/>
        <dbReference type="Rhea" id="RHEA-COMP:9752"/>
        <dbReference type="Rhea" id="RHEA-COMP:10731"/>
        <dbReference type="ChEBI" id="CHEBI:15378"/>
        <dbReference type="ChEBI" id="CHEBI:29969"/>
        <dbReference type="ChEBI" id="CHEBI:57287"/>
        <dbReference type="ChEBI" id="CHEBI:57288"/>
        <dbReference type="ChEBI" id="CHEBI:61930"/>
        <dbReference type="EC" id="2.3.1.48"/>
    </reaction>
</comment>
<dbReference type="PANTHER" id="PTHR12046">
    <property type="entry name" value="HISTONE ACETYLTRANSFERASE TYPE B CATALYTIC SUBUNIT"/>
    <property type="match status" value="1"/>
</dbReference>
<dbReference type="Pfam" id="PF00583">
    <property type="entry name" value="Acetyltransf_1"/>
    <property type="match status" value="1"/>
</dbReference>
<feature type="region of interest" description="Disordered" evidence="6">
    <location>
        <begin position="288"/>
        <end position="312"/>
    </location>
</feature>
<dbReference type="EMBL" id="SDOX01000020">
    <property type="protein sequence ID" value="TFJ84068.1"/>
    <property type="molecule type" value="Genomic_DNA"/>
</dbReference>
<keyword evidence="9" id="KW-1185">Reference proteome</keyword>
<sequence length="568" mass="62687">MAAGIGSQTGTGQDPPAKKNKQTHPSPGLLYPHLTQEGHKNLKKEEDDIDLASSDDEEDEMSRGSDALSLPPAQDAITFTLHADSMASSTTTSAFHGATSMHLSPQMWSFHPEFTHQFFEDEVLPPGYPDLAIEMAFNAATGEWSLHLTYDEAAARAGKSALQASSQELSQTAGPEDDTVGTEGSDEPSLQPFERPPLCSSNGGDDVPLLRCLLPCVPHEEGCACSINGKEGWLLPARGFVSVEEGKAAGPKRFQPGIKGRAARVAWSRHRLSLRFTSPVLTTTAMVLSPQRPPLPPPRPPPPSSSPPSPPAIANLHRRFQKWAPWFIENGDDVNPEGGDWELLYLTARPPPPRLPSPSPFLVGYLTLFSFSNPIKGKCLRLCQILVLPPFQRRGHGQRLLREAWRVGREREVVYELTVEDPAPGFKLLRSVNDLQDVRAWRRGEEEEGGREEGGRGLGFGSREVRMPERGGGRPGPCLSSVHREEREREGGREEGRKGGKEDGRHRCFRLMVKRRLAREMGGDFEGKKEELRAYLDEKFRERVEELETVCRKAGVWEEGREGAAGGE</sequence>
<comment type="caution">
    <text evidence="8">The sequence shown here is derived from an EMBL/GenBank/DDBJ whole genome shotgun (WGS) entry which is preliminary data.</text>
</comment>
<dbReference type="InterPro" id="IPR000182">
    <property type="entry name" value="GNAT_dom"/>
</dbReference>
<reference evidence="8 9" key="1">
    <citation type="submission" date="2019-01" db="EMBL/GenBank/DDBJ databases">
        <title>Nuclear Genome Assembly of the Microalgal Biofuel strain Nannochloropsis salina CCMP1776.</title>
        <authorList>
            <person name="Hovde B."/>
        </authorList>
    </citation>
    <scope>NUCLEOTIDE SEQUENCE [LARGE SCALE GENOMIC DNA]</scope>
    <source>
        <strain evidence="8 9">CCMP1776</strain>
    </source>
</reference>
<evidence type="ECO:0000256" key="3">
    <source>
        <dbReference type="ARBA" id="ARBA00022679"/>
    </source>
</evidence>
<feature type="compositionally biased region" description="Acidic residues" evidence="6">
    <location>
        <begin position="47"/>
        <end position="60"/>
    </location>
</feature>
<dbReference type="AlphaFoldDB" id="A0A4D9D604"/>
<dbReference type="CDD" id="cd04301">
    <property type="entry name" value="NAT_SF"/>
    <property type="match status" value="1"/>
</dbReference>
<dbReference type="InterPro" id="IPR016181">
    <property type="entry name" value="Acyl_CoA_acyltransferase"/>
</dbReference>
<dbReference type="Pfam" id="PF10394">
    <property type="entry name" value="Hat1_N"/>
    <property type="match status" value="1"/>
</dbReference>
<dbReference type="GO" id="GO:0000781">
    <property type="term" value="C:chromosome, telomeric region"/>
    <property type="evidence" value="ECO:0007669"/>
    <property type="project" value="GOC"/>
</dbReference>
<evidence type="ECO:0000256" key="5">
    <source>
        <dbReference type="ARBA" id="ARBA00048017"/>
    </source>
</evidence>
<protein>
    <recommendedName>
        <fullName evidence="2">histone acetyltransferase</fullName>
        <ecNumber evidence="2">2.3.1.48</ecNumber>
    </recommendedName>
</protein>
<feature type="compositionally biased region" description="Basic and acidic residues" evidence="6">
    <location>
        <begin position="36"/>
        <end position="46"/>
    </location>
</feature>
<dbReference type="Proteomes" id="UP000355283">
    <property type="component" value="Unassembled WGS sequence"/>
</dbReference>
<evidence type="ECO:0000313" key="8">
    <source>
        <dbReference type="EMBL" id="TFJ84068.1"/>
    </source>
</evidence>
<proteinExistence type="inferred from homology"/>
<gene>
    <name evidence="8" type="ORF">NSK_004541</name>
</gene>
<evidence type="ECO:0000256" key="4">
    <source>
        <dbReference type="ARBA" id="ARBA00023315"/>
    </source>
</evidence>
<comment type="similarity">
    <text evidence="1">Belongs to the HAT1 family.</text>
</comment>
<dbReference type="Gene3D" id="3.90.360.10">
    <property type="entry name" value="Histone acetyl transferase 1 (HAT1), N-terminal domain"/>
    <property type="match status" value="1"/>
</dbReference>
<evidence type="ECO:0000256" key="6">
    <source>
        <dbReference type="SAM" id="MobiDB-lite"/>
    </source>
</evidence>
<feature type="domain" description="N-acetyltransferase" evidence="7">
    <location>
        <begin position="314"/>
        <end position="472"/>
    </location>
</feature>
<keyword evidence="4" id="KW-0012">Acyltransferase</keyword>
<dbReference type="PROSITE" id="PS51186">
    <property type="entry name" value="GNAT"/>
    <property type="match status" value="1"/>
</dbReference>
<feature type="region of interest" description="Disordered" evidence="6">
    <location>
        <begin position="161"/>
        <end position="200"/>
    </location>
</feature>
<dbReference type="SUPFAM" id="SSF55729">
    <property type="entry name" value="Acyl-CoA N-acyltransferases (Nat)"/>
    <property type="match status" value="2"/>
</dbReference>
<evidence type="ECO:0000259" key="7">
    <source>
        <dbReference type="PROSITE" id="PS51186"/>
    </source>
</evidence>
<feature type="compositionally biased region" description="Acidic residues" evidence="6">
    <location>
        <begin position="175"/>
        <end position="186"/>
    </location>
</feature>
<dbReference type="Gene3D" id="3.40.630.30">
    <property type="match status" value="1"/>
</dbReference>
<feature type="compositionally biased region" description="Polar residues" evidence="6">
    <location>
        <begin position="1"/>
        <end position="12"/>
    </location>
</feature>
<dbReference type="EC" id="2.3.1.48" evidence="2"/>
<evidence type="ECO:0000313" key="9">
    <source>
        <dbReference type="Proteomes" id="UP000355283"/>
    </source>
</evidence>
<dbReference type="GO" id="GO:0031509">
    <property type="term" value="P:subtelomeric heterochromatin formation"/>
    <property type="evidence" value="ECO:0007669"/>
    <property type="project" value="InterPro"/>
</dbReference>
<accession>A0A4D9D604</accession>
<dbReference type="InterPro" id="IPR017380">
    <property type="entry name" value="Hist_AcTrfase_B-typ_cat-su"/>
</dbReference>
<evidence type="ECO:0000256" key="1">
    <source>
        <dbReference type="ARBA" id="ARBA00010543"/>
    </source>
</evidence>
<dbReference type="InterPro" id="IPR019467">
    <property type="entry name" value="Hat1_N"/>
</dbReference>
<feature type="region of interest" description="Disordered" evidence="6">
    <location>
        <begin position="443"/>
        <end position="503"/>
    </location>
</feature>
<dbReference type="GO" id="GO:0004402">
    <property type="term" value="F:histone acetyltransferase activity"/>
    <property type="evidence" value="ECO:0007669"/>
    <property type="project" value="InterPro"/>
</dbReference>
<name>A0A4D9D604_9STRA</name>
<feature type="region of interest" description="Disordered" evidence="6">
    <location>
        <begin position="1"/>
        <end position="70"/>
    </location>
</feature>
<keyword evidence="3" id="KW-0808">Transferase</keyword>
<feature type="compositionally biased region" description="Basic and acidic residues" evidence="6">
    <location>
        <begin position="443"/>
        <end position="455"/>
    </location>
</feature>
<evidence type="ECO:0000256" key="2">
    <source>
        <dbReference type="ARBA" id="ARBA00013184"/>
    </source>
</evidence>
<dbReference type="InterPro" id="IPR037113">
    <property type="entry name" value="Hat1_N_sf"/>
</dbReference>
<dbReference type="GO" id="GO:0005634">
    <property type="term" value="C:nucleus"/>
    <property type="evidence" value="ECO:0007669"/>
    <property type="project" value="InterPro"/>
</dbReference>
<feature type="compositionally biased region" description="Basic and acidic residues" evidence="6">
    <location>
        <begin position="463"/>
        <end position="472"/>
    </location>
</feature>
<feature type="compositionally biased region" description="Pro residues" evidence="6">
    <location>
        <begin position="291"/>
        <end position="311"/>
    </location>
</feature>
<organism evidence="8 9">
    <name type="scientific">Nannochloropsis salina CCMP1776</name>
    <dbReference type="NCBI Taxonomy" id="1027361"/>
    <lineage>
        <taxon>Eukaryota</taxon>
        <taxon>Sar</taxon>
        <taxon>Stramenopiles</taxon>
        <taxon>Ochrophyta</taxon>
        <taxon>Eustigmatophyceae</taxon>
        <taxon>Eustigmatales</taxon>
        <taxon>Monodopsidaceae</taxon>
        <taxon>Microchloropsis</taxon>
        <taxon>Microchloropsis salina</taxon>
    </lineage>
</organism>